<organism evidence="2 5">
    <name type="scientific">Microbulbifer hydrolyticus</name>
    <dbReference type="NCBI Taxonomy" id="48074"/>
    <lineage>
        <taxon>Bacteria</taxon>
        <taxon>Pseudomonadati</taxon>
        <taxon>Pseudomonadota</taxon>
        <taxon>Gammaproteobacteria</taxon>
        <taxon>Cellvibrionales</taxon>
        <taxon>Microbulbiferaceae</taxon>
        <taxon>Microbulbifer</taxon>
    </lineage>
</organism>
<feature type="chain" id="PRO_5044645578" evidence="1">
    <location>
        <begin position="19"/>
        <end position="142"/>
    </location>
</feature>
<keyword evidence="4" id="KW-1185">Reference proteome</keyword>
<evidence type="ECO:0000313" key="4">
    <source>
        <dbReference type="Proteomes" id="UP000464675"/>
    </source>
</evidence>
<evidence type="ECO:0000313" key="5">
    <source>
        <dbReference type="Proteomes" id="UP000563601"/>
    </source>
</evidence>
<protein>
    <submittedName>
        <fullName evidence="2">Uncharacterized protein</fullName>
    </submittedName>
</protein>
<dbReference type="EMBL" id="JACHHR010000017">
    <property type="protein sequence ID" value="MBB5213334.1"/>
    <property type="molecule type" value="Genomic_DNA"/>
</dbReference>
<evidence type="ECO:0000313" key="3">
    <source>
        <dbReference type="EMBL" id="QHQ38591.1"/>
    </source>
</evidence>
<accession>A0A6P1T9U3</accession>
<proteinExistence type="predicted"/>
<sequence length="142" mass="15675">MKTYAALILSFFSALAQATDAMRAVGSVLEEREINLAAGEESTVPPCTRWVLKNAHNLDESSWFKIDGKVRIVSTAREFQDVYYTAEGSFKLIPGMVLGPQMALLEPGTNVIAFSQQPSEAFWFVEQKLYMGIGKRCANSSS</sequence>
<dbReference type="Proteomes" id="UP000464675">
    <property type="component" value="Chromosome"/>
</dbReference>
<name>A0A6P1T9U3_9GAMM</name>
<dbReference type="Proteomes" id="UP000563601">
    <property type="component" value="Unassembled WGS sequence"/>
</dbReference>
<reference evidence="2 5" key="2">
    <citation type="submission" date="2020-08" db="EMBL/GenBank/DDBJ databases">
        <title>Genomic Encyclopedia of Type Strains, Phase IV (KMG-IV): sequencing the most valuable type-strain genomes for metagenomic binning, comparative biology and taxonomic classification.</title>
        <authorList>
            <person name="Goeker M."/>
        </authorList>
    </citation>
    <scope>NUCLEOTIDE SEQUENCE [LARGE SCALE GENOMIC DNA]</scope>
    <source>
        <strain evidence="2 5">DSM 11525</strain>
    </source>
</reference>
<evidence type="ECO:0000313" key="2">
    <source>
        <dbReference type="EMBL" id="MBB5213334.1"/>
    </source>
</evidence>
<evidence type="ECO:0000256" key="1">
    <source>
        <dbReference type="SAM" id="SignalP"/>
    </source>
</evidence>
<feature type="signal peptide" evidence="1">
    <location>
        <begin position="1"/>
        <end position="18"/>
    </location>
</feature>
<gene>
    <name evidence="3" type="ORF">GTQ55_06055</name>
    <name evidence="2" type="ORF">HNQ53_003590</name>
</gene>
<dbReference type="AlphaFoldDB" id="A0A6P1T9U3"/>
<dbReference type="RefSeq" id="WP_161857923.1">
    <property type="nucleotide sequence ID" value="NZ_CP047491.1"/>
</dbReference>
<dbReference type="EMBL" id="CP047491">
    <property type="protein sequence ID" value="QHQ38591.1"/>
    <property type="molecule type" value="Genomic_DNA"/>
</dbReference>
<reference evidence="3 4" key="1">
    <citation type="submission" date="2020-01" db="EMBL/GenBank/DDBJ databases">
        <title>The possibility of degradation of plastic by Microbulbifer hydrolyticus IRE-31.</title>
        <authorList>
            <person name="Liu L."/>
        </authorList>
    </citation>
    <scope>NUCLEOTIDE SEQUENCE [LARGE SCALE GENOMIC DNA]</scope>
    <source>
        <strain evidence="3 4">IRE-31</strain>
    </source>
</reference>
<keyword evidence="1" id="KW-0732">Signal</keyword>